<keyword evidence="1" id="KW-1133">Transmembrane helix</keyword>
<feature type="transmembrane region" description="Helical" evidence="1">
    <location>
        <begin position="6"/>
        <end position="25"/>
    </location>
</feature>
<reference evidence="2" key="1">
    <citation type="submission" date="2021-01" db="EMBL/GenBank/DDBJ databases">
        <title>Whole genome shotgun sequence of Virgisporangium aliadipatigenens NBRC 105644.</title>
        <authorList>
            <person name="Komaki H."/>
            <person name="Tamura T."/>
        </authorList>
    </citation>
    <scope>NUCLEOTIDE SEQUENCE</scope>
    <source>
        <strain evidence="2">NBRC 105644</strain>
    </source>
</reference>
<gene>
    <name evidence="2" type="ORF">Val02_74640</name>
</gene>
<feature type="transmembrane region" description="Helical" evidence="1">
    <location>
        <begin position="37"/>
        <end position="57"/>
    </location>
</feature>
<dbReference type="Proteomes" id="UP000619260">
    <property type="component" value="Unassembled WGS sequence"/>
</dbReference>
<organism evidence="2 3">
    <name type="scientific">Virgisporangium aliadipatigenens</name>
    <dbReference type="NCBI Taxonomy" id="741659"/>
    <lineage>
        <taxon>Bacteria</taxon>
        <taxon>Bacillati</taxon>
        <taxon>Actinomycetota</taxon>
        <taxon>Actinomycetes</taxon>
        <taxon>Micromonosporales</taxon>
        <taxon>Micromonosporaceae</taxon>
        <taxon>Virgisporangium</taxon>
    </lineage>
</organism>
<dbReference type="Gene3D" id="2.40.50.140">
    <property type="entry name" value="Nucleic acid-binding proteins"/>
    <property type="match status" value="1"/>
</dbReference>
<evidence type="ECO:0000313" key="2">
    <source>
        <dbReference type="EMBL" id="GIJ50578.1"/>
    </source>
</evidence>
<evidence type="ECO:0000256" key="1">
    <source>
        <dbReference type="SAM" id="Phobius"/>
    </source>
</evidence>
<dbReference type="EMBL" id="BOPF01000037">
    <property type="protein sequence ID" value="GIJ50578.1"/>
    <property type="molecule type" value="Genomic_DNA"/>
</dbReference>
<dbReference type="InterPro" id="IPR012340">
    <property type="entry name" value="NA-bd_OB-fold"/>
</dbReference>
<sequence>MDTVTVVLLCCGAVGTLILAVGLFVSDVLPADVDADGVFSVPVIATFVGAFGFAGALGHTLAGRDGPTGIAAAAGAGMAGAVPAAWLAARLTAALMRMPTDATVTASALLGAIGVVVTPIPVGGPGEIRVDVGGQPLKLHARADGALPLGAPVFVVETLSESSVVVVDARLSR</sequence>
<protein>
    <recommendedName>
        <fullName evidence="4">NfeD-like C-terminal domain-containing protein</fullName>
    </recommendedName>
</protein>
<keyword evidence="1" id="KW-0472">Membrane</keyword>
<accession>A0A8J4DUY5</accession>
<keyword evidence="1" id="KW-0812">Transmembrane</keyword>
<comment type="caution">
    <text evidence="2">The sequence shown here is derived from an EMBL/GenBank/DDBJ whole genome shotgun (WGS) entry which is preliminary data.</text>
</comment>
<evidence type="ECO:0000313" key="3">
    <source>
        <dbReference type="Proteomes" id="UP000619260"/>
    </source>
</evidence>
<dbReference type="RefSeq" id="WP_203904002.1">
    <property type="nucleotide sequence ID" value="NZ_BOPF01000037.1"/>
</dbReference>
<evidence type="ECO:0008006" key="4">
    <source>
        <dbReference type="Google" id="ProtNLM"/>
    </source>
</evidence>
<keyword evidence="3" id="KW-1185">Reference proteome</keyword>
<feature type="transmembrane region" description="Helical" evidence="1">
    <location>
        <begin position="69"/>
        <end position="89"/>
    </location>
</feature>
<dbReference type="AlphaFoldDB" id="A0A8J4DUY5"/>
<proteinExistence type="predicted"/>
<name>A0A8J4DUY5_9ACTN</name>